<dbReference type="Pfam" id="PF05724">
    <property type="entry name" value="TPMT"/>
    <property type="match status" value="1"/>
</dbReference>
<dbReference type="InterPro" id="IPR008854">
    <property type="entry name" value="TPMT"/>
</dbReference>
<evidence type="ECO:0000313" key="7">
    <source>
        <dbReference type="Proteomes" id="UP000604083"/>
    </source>
</evidence>
<protein>
    <submittedName>
        <fullName evidence="6">Methyltransferase domain-containing protein</fullName>
    </submittedName>
</protein>
<dbReference type="Proteomes" id="UP000604083">
    <property type="component" value="Unassembled WGS sequence"/>
</dbReference>
<dbReference type="PROSITE" id="PS51585">
    <property type="entry name" value="SAM_MT_TPMT"/>
    <property type="match status" value="1"/>
</dbReference>
<keyword evidence="7" id="KW-1185">Reference proteome</keyword>
<proteinExistence type="predicted"/>
<dbReference type="SUPFAM" id="SSF53335">
    <property type="entry name" value="S-adenosyl-L-methionine-dependent methyltransferases"/>
    <property type="match status" value="1"/>
</dbReference>
<comment type="caution">
    <text evidence="6">The sequence shown here is derived from an EMBL/GenBank/DDBJ whole genome shotgun (WGS) entry which is preliminary data.</text>
</comment>
<evidence type="ECO:0000256" key="4">
    <source>
        <dbReference type="ARBA" id="ARBA00022691"/>
    </source>
</evidence>
<dbReference type="RefSeq" id="WP_200392397.1">
    <property type="nucleotide sequence ID" value="NZ_JAENIO010000037.1"/>
</dbReference>
<feature type="region of interest" description="Disordered" evidence="5">
    <location>
        <begin position="1"/>
        <end position="21"/>
    </location>
</feature>
<sequence>MTNWNERYEDGDTPWEKGSPAPPLKEIAARASRVVWGAGPVLVPGCGFGHDARWIAAQGKEVVGIDLAEQAIAGAKARTEGKNPAFVRADFFQPHPQSVSAIFEHTCFCAIEPEDRPRYAAAAAEWLQPGGHLVAIFFLNPDHDHGPPYGCTLPELDRLFGKDFELLAEWEPKLAYPGREGREWVRILRRV</sequence>
<organism evidence="6 7">
    <name type="scientific">Roseibacillus ishigakijimensis</name>
    <dbReference type="NCBI Taxonomy" id="454146"/>
    <lineage>
        <taxon>Bacteria</taxon>
        <taxon>Pseudomonadati</taxon>
        <taxon>Verrucomicrobiota</taxon>
        <taxon>Verrucomicrobiia</taxon>
        <taxon>Verrucomicrobiales</taxon>
        <taxon>Verrucomicrobiaceae</taxon>
        <taxon>Roseibacillus</taxon>
    </lineage>
</organism>
<evidence type="ECO:0000256" key="3">
    <source>
        <dbReference type="ARBA" id="ARBA00022679"/>
    </source>
</evidence>
<keyword evidence="3" id="KW-0808">Transferase</keyword>
<dbReference type="CDD" id="cd02440">
    <property type="entry name" value="AdoMet_MTases"/>
    <property type="match status" value="1"/>
</dbReference>
<evidence type="ECO:0000256" key="1">
    <source>
        <dbReference type="ARBA" id="ARBA00022553"/>
    </source>
</evidence>
<keyword evidence="2 6" id="KW-0489">Methyltransferase</keyword>
<accession>A0A934VID6</accession>
<keyword evidence="1" id="KW-0597">Phosphoprotein</keyword>
<dbReference type="PANTHER" id="PTHR32183">
    <property type="match status" value="1"/>
</dbReference>
<name>A0A934VID6_9BACT</name>
<dbReference type="Gene3D" id="3.40.50.150">
    <property type="entry name" value="Vaccinia Virus protein VP39"/>
    <property type="match status" value="1"/>
</dbReference>
<reference evidence="6" key="1">
    <citation type="submission" date="2021-01" db="EMBL/GenBank/DDBJ databases">
        <title>Modified the classification status of verrucomicrobia.</title>
        <authorList>
            <person name="Feng X."/>
        </authorList>
    </citation>
    <scope>NUCLEOTIDE SEQUENCE</scope>
    <source>
        <strain evidence="6">KCTC 12986</strain>
    </source>
</reference>
<gene>
    <name evidence="6" type="ORF">JIN78_12910</name>
</gene>
<dbReference type="GO" id="GO:0008757">
    <property type="term" value="F:S-adenosylmethionine-dependent methyltransferase activity"/>
    <property type="evidence" value="ECO:0007669"/>
    <property type="project" value="InterPro"/>
</dbReference>
<dbReference type="PANTHER" id="PTHR32183:SF11">
    <property type="entry name" value="THIOL METHYLTRANSFERASE 2-RELATED"/>
    <property type="match status" value="1"/>
</dbReference>
<evidence type="ECO:0000256" key="2">
    <source>
        <dbReference type="ARBA" id="ARBA00022603"/>
    </source>
</evidence>
<feature type="compositionally biased region" description="Basic and acidic residues" evidence="5">
    <location>
        <begin position="1"/>
        <end position="10"/>
    </location>
</feature>
<keyword evidence="4" id="KW-0949">S-adenosyl-L-methionine</keyword>
<evidence type="ECO:0000256" key="5">
    <source>
        <dbReference type="SAM" id="MobiDB-lite"/>
    </source>
</evidence>
<dbReference type="GO" id="GO:0032259">
    <property type="term" value="P:methylation"/>
    <property type="evidence" value="ECO:0007669"/>
    <property type="project" value="UniProtKB-KW"/>
</dbReference>
<dbReference type="AlphaFoldDB" id="A0A934VID6"/>
<dbReference type="EMBL" id="JAENIO010000037">
    <property type="protein sequence ID" value="MBK1834963.1"/>
    <property type="molecule type" value="Genomic_DNA"/>
</dbReference>
<evidence type="ECO:0000313" key="6">
    <source>
        <dbReference type="EMBL" id="MBK1834963.1"/>
    </source>
</evidence>
<dbReference type="InterPro" id="IPR029063">
    <property type="entry name" value="SAM-dependent_MTases_sf"/>
</dbReference>